<name>A0A2K3KLF9_TRIPR</name>
<sequence length="43" mass="4860">MTDSLYSIDHDLRITFKCNLGPTSKCVARRIASKITMASPFRN</sequence>
<dbReference type="EMBL" id="ASHM01204444">
    <property type="protein sequence ID" value="PNX67124.1"/>
    <property type="molecule type" value="Genomic_DNA"/>
</dbReference>
<comment type="caution">
    <text evidence="1">The sequence shown here is derived from an EMBL/GenBank/DDBJ whole genome shotgun (WGS) entry which is preliminary data.</text>
</comment>
<proteinExistence type="predicted"/>
<reference evidence="1 2" key="2">
    <citation type="journal article" date="2017" name="Front. Plant Sci.">
        <title>Gene Classification and Mining of Molecular Markers Useful in Red Clover (Trifolium pratense) Breeding.</title>
        <authorList>
            <person name="Istvanek J."/>
            <person name="Dluhosova J."/>
            <person name="Dluhos P."/>
            <person name="Patkova L."/>
            <person name="Nedelnik J."/>
            <person name="Repkova J."/>
        </authorList>
    </citation>
    <scope>NUCLEOTIDE SEQUENCE [LARGE SCALE GENOMIC DNA]</scope>
    <source>
        <strain evidence="2">cv. Tatra</strain>
        <tissue evidence="1">Young leaves</tissue>
    </source>
</reference>
<reference evidence="1 2" key="1">
    <citation type="journal article" date="2014" name="Am. J. Bot.">
        <title>Genome assembly and annotation for red clover (Trifolium pratense; Fabaceae).</title>
        <authorList>
            <person name="Istvanek J."/>
            <person name="Jaros M."/>
            <person name="Krenek A."/>
            <person name="Repkova J."/>
        </authorList>
    </citation>
    <scope>NUCLEOTIDE SEQUENCE [LARGE SCALE GENOMIC DNA]</scope>
    <source>
        <strain evidence="2">cv. Tatra</strain>
        <tissue evidence="1">Young leaves</tissue>
    </source>
</reference>
<evidence type="ECO:0000313" key="2">
    <source>
        <dbReference type="Proteomes" id="UP000236291"/>
    </source>
</evidence>
<dbReference type="AlphaFoldDB" id="A0A2K3KLF9"/>
<gene>
    <name evidence="1" type="ORF">L195_g063374</name>
</gene>
<evidence type="ECO:0000313" key="1">
    <source>
        <dbReference type="EMBL" id="PNX67124.1"/>
    </source>
</evidence>
<dbReference type="Proteomes" id="UP000236291">
    <property type="component" value="Unassembled WGS sequence"/>
</dbReference>
<organism evidence="1 2">
    <name type="scientific">Trifolium pratense</name>
    <name type="common">Red clover</name>
    <dbReference type="NCBI Taxonomy" id="57577"/>
    <lineage>
        <taxon>Eukaryota</taxon>
        <taxon>Viridiplantae</taxon>
        <taxon>Streptophyta</taxon>
        <taxon>Embryophyta</taxon>
        <taxon>Tracheophyta</taxon>
        <taxon>Spermatophyta</taxon>
        <taxon>Magnoliopsida</taxon>
        <taxon>eudicotyledons</taxon>
        <taxon>Gunneridae</taxon>
        <taxon>Pentapetalae</taxon>
        <taxon>rosids</taxon>
        <taxon>fabids</taxon>
        <taxon>Fabales</taxon>
        <taxon>Fabaceae</taxon>
        <taxon>Papilionoideae</taxon>
        <taxon>50 kb inversion clade</taxon>
        <taxon>NPAAA clade</taxon>
        <taxon>Hologalegina</taxon>
        <taxon>IRL clade</taxon>
        <taxon>Trifolieae</taxon>
        <taxon>Trifolium</taxon>
    </lineage>
</organism>
<protein>
    <submittedName>
        <fullName evidence="1">Uncharacterized protein</fullName>
    </submittedName>
</protein>
<feature type="non-terminal residue" evidence="1">
    <location>
        <position position="43"/>
    </location>
</feature>
<accession>A0A2K3KLF9</accession>